<dbReference type="VEuPathDB" id="VectorBase:MDOA007152"/>
<dbReference type="OrthoDB" id="8015787at2759"/>
<dbReference type="KEGG" id="mde:101894721"/>
<evidence type="ECO:0000313" key="4">
    <source>
        <dbReference type="RefSeq" id="XP_005186719.1"/>
    </source>
</evidence>
<dbReference type="VEuPathDB" id="VectorBase:MDOMA2_021188"/>
<dbReference type="Proteomes" id="UP001652621">
    <property type="component" value="Unplaced"/>
</dbReference>
<name>A0A1I8MPM2_MUSDO</name>
<dbReference type="RefSeq" id="XP_005186719.1">
    <property type="nucleotide sequence ID" value="XM_005186662.3"/>
</dbReference>
<dbReference type="eggNOG" id="ENOG502T6U0">
    <property type="taxonomic scope" value="Eukaryota"/>
</dbReference>
<evidence type="ECO:0000313" key="2">
    <source>
        <dbReference type="EnsemblMetazoa" id="MDOA007152-PA"/>
    </source>
</evidence>
<sequence>MSYQIKSTPYFQRIISASKKNGQLQQLKEEYERIKDFDEKAIEKKMRQVRLKRLFKEIEDLKQANRSRRKRSVVTDEATTMIPNDPRVENVIKGRKLGEYYSQLNGYDEVPTTSKMPAIEPSVALRIGLLSKKQIQERSRQREEKMKAKVNDRINYGNRISNWNMHKMLQRKLHHEVSEGIKQTFCAVVKGNKSFSRQDSNMASETSSVDGKERLKTRIDFGNYLSQKNRLVVMKRNWKKSREPKESSKQDNTHSSSLIVIDSSKHSHGVGEELSYKSATGISDAVNWERRKKAQENWHKLTFLILCRKALIGNCTEGLAFKLRCISNDTNIRQNDFVLQRNSSLETCDTEEECREILRNKQNLFHRESINIANKIQNKLSLPSVPILNTNKPHHLSLKPIPNAPTSNLSRDQQIQSLIENYAPISMEVVKKEVIEGVQKLREIFEHQRS</sequence>
<feature type="compositionally biased region" description="Basic and acidic residues" evidence="1">
    <location>
        <begin position="240"/>
        <end position="252"/>
    </location>
</feature>
<accession>A0A1I8MPM2</accession>
<proteinExistence type="predicted"/>
<reference evidence="4" key="2">
    <citation type="submission" date="2025-04" db="UniProtKB">
        <authorList>
            <consortium name="RefSeq"/>
        </authorList>
    </citation>
    <scope>IDENTIFICATION</scope>
    <source>
        <strain evidence="4">Aabys</strain>
    </source>
</reference>
<feature type="region of interest" description="Disordered" evidence="1">
    <location>
        <begin position="235"/>
        <end position="256"/>
    </location>
</feature>
<evidence type="ECO:0000256" key="1">
    <source>
        <dbReference type="SAM" id="MobiDB-lite"/>
    </source>
</evidence>
<evidence type="ECO:0000313" key="3">
    <source>
        <dbReference type="Proteomes" id="UP001652621"/>
    </source>
</evidence>
<dbReference type="STRING" id="7370.A0A1I8MPM2"/>
<keyword evidence="3" id="KW-1185">Reference proteome</keyword>
<dbReference type="GeneID" id="101894721"/>
<dbReference type="AlphaFoldDB" id="A0A1I8MPM2"/>
<gene>
    <name evidence="2" type="primary">101894721</name>
    <name evidence="4" type="synonym">LOC101894721</name>
</gene>
<reference evidence="2" key="1">
    <citation type="submission" date="2020-05" db="UniProtKB">
        <authorList>
            <consortium name="EnsemblMetazoa"/>
        </authorList>
    </citation>
    <scope>IDENTIFICATION</scope>
    <source>
        <strain evidence="2">Aabys</strain>
    </source>
</reference>
<dbReference type="EnsemblMetazoa" id="MDOA007152-RA">
    <property type="protein sequence ID" value="MDOA007152-PA"/>
    <property type="gene ID" value="MDOA007152"/>
</dbReference>
<protein>
    <submittedName>
        <fullName evidence="4">Uncharacterized protein LOC101894721</fullName>
    </submittedName>
</protein>
<organism evidence="2">
    <name type="scientific">Musca domestica</name>
    <name type="common">House fly</name>
    <dbReference type="NCBI Taxonomy" id="7370"/>
    <lineage>
        <taxon>Eukaryota</taxon>
        <taxon>Metazoa</taxon>
        <taxon>Ecdysozoa</taxon>
        <taxon>Arthropoda</taxon>
        <taxon>Hexapoda</taxon>
        <taxon>Insecta</taxon>
        <taxon>Pterygota</taxon>
        <taxon>Neoptera</taxon>
        <taxon>Endopterygota</taxon>
        <taxon>Diptera</taxon>
        <taxon>Brachycera</taxon>
        <taxon>Muscomorpha</taxon>
        <taxon>Muscoidea</taxon>
        <taxon>Muscidae</taxon>
        <taxon>Musca</taxon>
    </lineage>
</organism>